<name>A0A6P7G5J5_DIAVI</name>
<reference evidence="2" key="1">
    <citation type="submission" date="2025-08" db="UniProtKB">
        <authorList>
            <consortium name="RefSeq"/>
        </authorList>
    </citation>
    <scope>IDENTIFICATION</scope>
    <source>
        <tissue evidence="2">Whole insect</tissue>
    </source>
</reference>
<proteinExistence type="predicted"/>
<dbReference type="OrthoDB" id="6659409at2759"/>
<gene>
    <name evidence="2" type="primary">LOC114333990</name>
</gene>
<dbReference type="KEGG" id="dvv:114333990"/>
<accession>A0A6P7G5J5</accession>
<dbReference type="RefSeq" id="XP_028139790.1">
    <property type="nucleotide sequence ID" value="XM_028283989.1"/>
</dbReference>
<feature type="signal peptide" evidence="1">
    <location>
        <begin position="1"/>
        <end position="16"/>
    </location>
</feature>
<protein>
    <submittedName>
        <fullName evidence="2">Uncharacterized protein LOC114333990 isoform X1</fullName>
    </submittedName>
</protein>
<evidence type="ECO:0000313" key="2">
    <source>
        <dbReference type="RefSeq" id="XP_028139790.1"/>
    </source>
</evidence>
<organism evidence="2">
    <name type="scientific">Diabrotica virgifera virgifera</name>
    <name type="common">western corn rootworm</name>
    <dbReference type="NCBI Taxonomy" id="50390"/>
    <lineage>
        <taxon>Eukaryota</taxon>
        <taxon>Metazoa</taxon>
        <taxon>Ecdysozoa</taxon>
        <taxon>Arthropoda</taxon>
        <taxon>Hexapoda</taxon>
        <taxon>Insecta</taxon>
        <taxon>Pterygota</taxon>
        <taxon>Neoptera</taxon>
        <taxon>Endopterygota</taxon>
        <taxon>Coleoptera</taxon>
        <taxon>Polyphaga</taxon>
        <taxon>Cucujiformia</taxon>
        <taxon>Chrysomeloidea</taxon>
        <taxon>Chrysomelidae</taxon>
        <taxon>Galerucinae</taxon>
        <taxon>Diabroticina</taxon>
        <taxon>Diabroticites</taxon>
        <taxon>Diabrotica</taxon>
    </lineage>
</organism>
<feature type="chain" id="PRO_5027759650" evidence="1">
    <location>
        <begin position="17"/>
        <end position="214"/>
    </location>
</feature>
<evidence type="ECO:0000256" key="1">
    <source>
        <dbReference type="SAM" id="SignalP"/>
    </source>
</evidence>
<dbReference type="Pfam" id="PF07165">
    <property type="entry name" value="DUF1397"/>
    <property type="match status" value="1"/>
</dbReference>
<keyword evidence="1" id="KW-0732">Signal</keyword>
<dbReference type="InterPro" id="IPR009832">
    <property type="entry name" value="DUF1397"/>
</dbReference>
<dbReference type="AlphaFoldDB" id="A0A6P7G5J5"/>
<sequence>MGQGLPFYLFLGLVHHFYLLDDLVHLNRPNCDIKRINEARTNVDICLRPEYNYTQIDFLIHGPKDDPYTFVQQRCSLKPVLDNCLHKTVDYLSVCFNDTMNQGLEVWKNIDDNMVEYLCKNNAEVALELFNKTSSECWATTVTQAIRECTRSLDASVPLYDAQGLSRSCSKSDEMIKCFKSHLERHCSDKVVAIGTTITGFIKNGFCSNQGKLN</sequence>
<dbReference type="InParanoid" id="A0A6P7G5J5"/>